<dbReference type="STRING" id="471855.Shel_15490"/>
<name>C7N6N3_SLAHD</name>
<dbReference type="AlphaFoldDB" id="C7N6N3"/>
<accession>C7N6N3</accession>
<dbReference type="RefSeq" id="WP_012798670.1">
    <property type="nucleotide sequence ID" value="NC_013165.1"/>
</dbReference>
<evidence type="ECO:0000313" key="2">
    <source>
        <dbReference type="Proteomes" id="UP000002026"/>
    </source>
</evidence>
<dbReference type="KEGG" id="shi:Shel_15490"/>
<proteinExistence type="predicted"/>
<organism evidence="1 2">
    <name type="scientific">Slackia heliotrinireducens (strain ATCC 29202 / DSM 20476 / NCTC 11029 / RHS 1)</name>
    <name type="common">Peptococcus heliotrinreducens</name>
    <dbReference type="NCBI Taxonomy" id="471855"/>
    <lineage>
        <taxon>Bacteria</taxon>
        <taxon>Bacillati</taxon>
        <taxon>Actinomycetota</taxon>
        <taxon>Coriobacteriia</taxon>
        <taxon>Eggerthellales</taxon>
        <taxon>Eggerthellaceae</taxon>
        <taxon>Slackia</taxon>
    </lineage>
</organism>
<evidence type="ECO:0008006" key="3">
    <source>
        <dbReference type="Google" id="ProtNLM"/>
    </source>
</evidence>
<dbReference type="EMBL" id="CP001684">
    <property type="protein sequence ID" value="ACV22568.1"/>
    <property type="molecule type" value="Genomic_DNA"/>
</dbReference>
<keyword evidence="2" id="KW-1185">Reference proteome</keyword>
<gene>
    <name evidence="1" type="ordered locus">Shel_15490</name>
</gene>
<protein>
    <recommendedName>
        <fullName evidence="3">Tail assembly chaperone</fullName>
    </recommendedName>
</protein>
<sequence length="94" mass="9857">MAAALKLAAERPALEVDVAGDVYRVPLTFNRRELAELAAAEDDAEAMFAFFGRYLPCVDDLGDDALAALTQAWMAAREGIGAPSMGEPAASPTA</sequence>
<dbReference type="Proteomes" id="UP000002026">
    <property type="component" value="Chromosome"/>
</dbReference>
<reference evidence="1 2" key="1">
    <citation type="journal article" date="2009" name="Stand. Genomic Sci.">
        <title>Complete genome sequence of Slackia heliotrinireducens type strain (RHS 1).</title>
        <authorList>
            <person name="Pukall R."/>
            <person name="Lapidus A."/>
            <person name="Nolan M."/>
            <person name="Copeland A."/>
            <person name="Glavina Del Rio T."/>
            <person name="Lucas S."/>
            <person name="Chen F."/>
            <person name="Tice H."/>
            <person name="Cheng J.F."/>
            <person name="Chertkov O."/>
            <person name="Bruce D."/>
            <person name="Goodwin L."/>
            <person name="Kuske C."/>
            <person name="Brettin T."/>
            <person name="Detter J.C."/>
            <person name="Han C."/>
            <person name="Pitluck S."/>
            <person name="Pati A."/>
            <person name="Mavrommatis K."/>
            <person name="Ivanova N."/>
            <person name="Ovchinnikova G."/>
            <person name="Chen A."/>
            <person name="Palaniappan K."/>
            <person name="Schneider S."/>
            <person name="Rohde M."/>
            <person name="Chain P."/>
            <person name="D'haeseleer P."/>
            <person name="Goker M."/>
            <person name="Bristow J."/>
            <person name="Eisen J.A."/>
            <person name="Markowitz V."/>
            <person name="Kyrpides N.C."/>
            <person name="Klenk H.P."/>
            <person name="Hugenholtz P."/>
        </authorList>
    </citation>
    <scope>NUCLEOTIDE SEQUENCE [LARGE SCALE GENOMIC DNA]</scope>
    <source>
        <strain evidence="2">ATCC 29202 / DSM 20476 / NCTC 11029 / RHS 1</strain>
    </source>
</reference>
<evidence type="ECO:0000313" key="1">
    <source>
        <dbReference type="EMBL" id="ACV22568.1"/>
    </source>
</evidence>
<dbReference type="HOGENOM" id="CLU_2384584_0_0_11"/>